<dbReference type="InterPro" id="IPR051783">
    <property type="entry name" value="NAD(P)-dependent_oxidoreduct"/>
</dbReference>
<dbReference type="Proteomes" id="UP001302367">
    <property type="component" value="Chromosome 8"/>
</dbReference>
<reference evidence="2 3" key="1">
    <citation type="submission" date="2023-09" db="EMBL/GenBank/DDBJ databases">
        <title>Complete-Gapless Cercospora beticola genome.</title>
        <authorList>
            <person name="Wyatt N.A."/>
            <person name="Spanner R.E."/>
            <person name="Bolton M.D."/>
        </authorList>
    </citation>
    <scope>NUCLEOTIDE SEQUENCE [LARGE SCALE GENOMIC DNA]</scope>
    <source>
        <strain evidence="2">Cb09-40</strain>
    </source>
</reference>
<dbReference type="GeneID" id="35434233"/>
<gene>
    <name evidence="2" type="ORF">RHO25_011805</name>
</gene>
<dbReference type="Gene3D" id="3.40.50.720">
    <property type="entry name" value="NAD(P)-binding Rossmann-like Domain"/>
    <property type="match status" value="2"/>
</dbReference>
<dbReference type="InterPro" id="IPR036291">
    <property type="entry name" value="NAD(P)-bd_dom_sf"/>
</dbReference>
<protein>
    <recommendedName>
        <fullName evidence="1">NAD-dependent epimerase/dehydratase domain-containing protein</fullName>
    </recommendedName>
</protein>
<organism evidence="2 3">
    <name type="scientific">Cercospora beticola</name>
    <name type="common">Sugarbeet leaf spot fungus</name>
    <dbReference type="NCBI Taxonomy" id="122368"/>
    <lineage>
        <taxon>Eukaryota</taxon>
        <taxon>Fungi</taxon>
        <taxon>Dikarya</taxon>
        <taxon>Ascomycota</taxon>
        <taxon>Pezizomycotina</taxon>
        <taxon>Dothideomycetes</taxon>
        <taxon>Dothideomycetidae</taxon>
        <taxon>Mycosphaerellales</taxon>
        <taxon>Mycosphaerellaceae</taxon>
        <taxon>Cercospora</taxon>
    </lineage>
</organism>
<evidence type="ECO:0000259" key="1">
    <source>
        <dbReference type="Pfam" id="PF01370"/>
    </source>
</evidence>
<dbReference type="EMBL" id="CP134191">
    <property type="protein sequence ID" value="WPB07145.1"/>
    <property type="molecule type" value="Genomic_DNA"/>
</dbReference>
<feature type="domain" description="NAD-dependent epimerase/dehydratase" evidence="1">
    <location>
        <begin position="157"/>
        <end position="243"/>
    </location>
</feature>
<name>A0ABZ0P5T4_CERBT</name>
<evidence type="ECO:0000313" key="2">
    <source>
        <dbReference type="EMBL" id="WPB07145.1"/>
    </source>
</evidence>
<accession>A0ABZ0P5T4</accession>
<dbReference type="PANTHER" id="PTHR48079:SF6">
    <property type="entry name" value="NAD(P)-BINDING DOMAIN-CONTAINING PROTEIN-RELATED"/>
    <property type="match status" value="1"/>
</dbReference>
<evidence type="ECO:0000313" key="3">
    <source>
        <dbReference type="Proteomes" id="UP001302367"/>
    </source>
</evidence>
<dbReference type="Pfam" id="PF01370">
    <property type="entry name" value="Epimerase"/>
    <property type="match status" value="1"/>
</dbReference>
<dbReference type="RefSeq" id="XP_065459526.1">
    <property type="nucleotide sequence ID" value="XM_065603454.1"/>
</dbReference>
<proteinExistence type="predicted"/>
<keyword evidence="3" id="KW-1185">Reference proteome</keyword>
<dbReference type="SUPFAM" id="SSF51735">
    <property type="entry name" value="NAD(P)-binding Rossmann-fold domains"/>
    <property type="match status" value="1"/>
</dbReference>
<dbReference type="PANTHER" id="PTHR48079">
    <property type="entry name" value="PROTEIN YEEZ"/>
    <property type="match status" value="1"/>
</dbReference>
<dbReference type="InterPro" id="IPR001509">
    <property type="entry name" value="Epimerase_deHydtase"/>
</dbReference>
<sequence>MCSAPPKVLLTGTTGYVGGTVLDTLYKTHPEYAYTAILRSAPPSDFKSRYPNVEVIKGSYDDTEILRAAAEDADIVVHSGSSDHLASLQALGSGLLKDSQVPERDPKFLIHLSGTGIIADWRSPDGKPGSLNPQVWSDISDIDGITSRTEGELHQHTDKFLQDTARAHGEKLKIAIVCPPDIYGKGHGTGRIESYLVPAYLKEAKKIGAAFYGGEGQNSRSWVHIDDLAKVYLRLVEEAVAGGGQADWGVEGYYFAASQEHNSLDFAREAGKILHRHGVLDTPEPKQVPLERIDGMLSDWGLPHLGTYMFAANSRSKADRAAKKLGYNPTAPGLLETLESDFVACL</sequence>